<feature type="domain" description="Sortilin N-terminal" evidence="2">
    <location>
        <begin position="2"/>
        <end position="72"/>
    </location>
</feature>
<name>A0ABV0N8P8_9TELE</name>
<dbReference type="Pfam" id="PF15902">
    <property type="entry name" value="Sortilin-Vps10"/>
    <property type="match status" value="1"/>
</dbReference>
<dbReference type="InterPro" id="IPR031778">
    <property type="entry name" value="Sortilin_N"/>
</dbReference>
<dbReference type="Proteomes" id="UP001476798">
    <property type="component" value="Unassembled WGS sequence"/>
</dbReference>
<keyword evidence="1" id="KW-0677">Repeat</keyword>
<sequence length="96" mass="11008">MKLPKYTLPKELHVISTDENRVVAAVQEWNQNETYNLYVSDTSGVYYTLALENVVSSMGLEGNIMVDLYEVNKHQSDRSCRQSRKLDGSVGVWFTF</sequence>
<dbReference type="PANTHER" id="PTHR12106:SF8">
    <property type="entry name" value="VPS10 DOMAIN-CONTAINING RECEPTOR SORCS1"/>
    <property type="match status" value="1"/>
</dbReference>
<dbReference type="EMBL" id="JAHRIO010030354">
    <property type="protein sequence ID" value="MEQ2167769.1"/>
    <property type="molecule type" value="Genomic_DNA"/>
</dbReference>
<evidence type="ECO:0000256" key="1">
    <source>
        <dbReference type="ARBA" id="ARBA00022737"/>
    </source>
</evidence>
<evidence type="ECO:0000259" key="2">
    <source>
        <dbReference type="Pfam" id="PF15902"/>
    </source>
</evidence>
<keyword evidence="3" id="KW-0675">Receptor</keyword>
<evidence type="ECO:0000313" key="4">
    <source>
        <dbReference type="Proteomes" id="UP001476798"/>
    </source>
</evidence>
<dbReference type="InterPro" id="IPR050310">
    <property type="entry name" value="VPS10-sortilin"/>
</dbReference>
<comment type="caution">
    <text evidence="3">The sequence shown here is derived from an EMBL/GenBank/DDBJ whole genome shotgun (WGS) entry which is preliminary data.</text>
</comment>
<protein>
    <submittedName>
        <fullName evidence="3">VPS10 domain-containing receptor SorCS1</fullName>
    </submittedName>
</protein>
<dbReference type="PANTHER" id="PTHR12106">
    <property type="entry name" value="SORTILIN RELATED"/>
    <property type="match status" value="1"/>
</dbReference>
<gene>
    <name evidence="3" type="primary">SORCS1_2</name>
    <name evidence="3" type="ORF">GOODEAATRI_007357</name>
</gene>
<keyword evidence="4" id="KW-1185">Reference proteome</keyword>
<organism evidence="3 4">
    <name type="scientific">Goodea atripinnis</name>
    <dbReference type="NCBI Taxonomy" id="208336"/>
    <lineage>
        <taxon>Eukaryota</taxon>
        <taxon>Metazoa</taxon>
        <taxon>Chordata</taxon>
        <taxon>Craniata</taxon>
        <taxon>Vertebrata</taxon>
        <taxon>Euteleostomi</taxon>
        <taxon>Actinopterygii</taxon>
        <taxon>Neopterygii</taxon>
        <taxon>Teleostei</taxon>
        <taxon>Neoteleostei</taxon>
        <taxon>Acanthomorphata</taxon>
        <taxon>Ovalentaria</taxon>
        <taxon>Atherinomorphae</taxon>
        <taxon>Cyprinodontiformes</taxon>
        <taxon>Goodeidae</taxon>
        <taxon>Goodea</taxon>
    </lineage>
</organism>
<reference evidence="3 4" key="1">
    <citation type="submission" date="2021-06" db="EMBL/GenBank/DDBJ databases">
        <authorList>
            <person name="Palmer J.M."/>
        </authorList>
    </citation>
    <scope>NUCLEOTIDE SEQUENCE [LARGE SCALE GENOMIC DNA]</scope>
    <source>
        <strain evidence="3 4">GA_2019</strain>
        <tissue evidence="3">Muscle</tissue>
    </source>
</reference>
<proteinExistence type="predicted"/>
<accession>A0ABV0N8P8</accession>
<evidence type="ECO:0000313" key="3">
    <source>
        <dbReference type="EMBL" id="MEQ2167769.1"/>
    </source>
</evidence>